<dbReference type="SUPFAM" id="SSF53850">
    <property type="entry name" value="Periplasmic binding protein-like II"/>
    <property type="match status" value="1"/>
</dbReference>
<protein>
    <submittedName>
        <fullName evidence="2">Uncharacterized protein (TIGR02285 family)</fullName>
    </submittedName>
</protein>
<comment type="caution">
    <text evidence="2">The sequence shown here is derived from an EMBL/GenBank/DDBJ whole genome shotgun (WGS) entry which is preliminary data.</text>
</comment>
<sequence>MGRANPLSRLRPRHAVTRIAWAVTALLAMMAGARAEEPGPPKQVTWTRYDAAPYMITDGPEADTGIFDRVRHILMDHLADYTHQTLVVPFPRVVSAMKQGMEWCFVGGVQTPERDAYAYFSRPTGLFYPLRIVVRETQRARFEALGPLSLRSLLTDHPNLRTSVLRQRAIAPSVDALLQASTSAQRHSEFSEAFRMLKNDRLDYLVEFANIAAYYAKALGEPEPWIGLPMAESPEPIFSRVMCPRTPWGRAVIDRIDAFLPAERASARYRGIVEAWSAPEDLPKLRAVYDSSFLSSE</sequence>
<proteinExistence type="predicted"/>
<accession>A0ABV2KYK2</accession>
<evidence type="ECO:0000256" key="1">
    <source>
        <dbReference type="SAM" id="SignalP"/>
    </source>
</evidence>
<gene>
    <name evidence="2" type="ORF">ABID43_000162</name>
</gene>
<feature type="signal peptide" evidence="1">
    <location>
        <begin position="1"/>
        <end position="35"/>
    </location>
</feature>
<keyword evidence="3" id="KW-1185">Reference proteome</keyword>
<dbReference type="InterPro" id="IPR011972">
    <property type="entry name" value="CHP02285"/>
</dbReference>
<keyword evidence="1" id="KW-0732">Signal</keyword>
<dbReference type="RefSeq" id="WP_238279964.1">
    <property type="nucleotide sequence ID" value="NZ_BPQL01000069.1"/>
</dbReference>
<evidence type="ECO:0000313" key="2">
    <source>
        <dbReference type="EMBL" id="MET3690643.1"/>
    </source>
</evidence>
<evidence type="ECO:0000313" key="3">
    <source>
        <dbReference type="Proteomes" id="UP001549145"/>
    </source>
</evidence>
<dbReference type="EMBL" id="JBEPMM010000001">
    <property type="protein sequence ID" value="MET3690643.1"/>
    <property type="molecule type" value="Genomic_DNA"/>
</dbReference>
<feature type="chain" id="PRO_5045453881" evidence="1">
    <location>
        <begin position="36"/>
        <end position="297"/>
    </location>
</feature>
<dbReference type="NCBIfam" id="TIGR02285">
    <property type="entry name" value="TIGR02285 family protein"/>
    <property type="match status" value="1"/>
</dbReference>
<name>A0ABV2KYK2_9HYPH</name>
<reference evidence="2 3" key="1">
    <citation type="submission" date="2024-06" db="EMBL/GenBank/DDBJ databases">
        <title>Genomic Encyclopedia of Type Strains, Phase IV (KMG-IV): sequencing the most valuable type-strain genomes for metagenomic binning, comparative biology and taxonomic classification.</title>
        <authorList>
            <person name="Goeker M."/>
        </authorList>
    </citation>
    <scope>NUCLEOTIDE SEQUENCE [LARGE SCALE GENOMIC DNA]</scope>
    <source>
        <strain evidence="2 3">DSM 21331</strain>
    </source>
</reference>
<organism evidence="2 3">
    <name type="scientific">Methylobacterium goesingense</name>
    <dbReference type="NCBI Taxonomy" id="243690"/>
    <lineage>
        <taxon>Bacteria</taxon>
        <taxon>Pseudomonadati</taxon>
        <taxon>Pseudomonadota</taxon>
        <taxon>Alphaproteobacteria</taxon>
        <taxon>Hyphomicrobiales</taxon>
        <taxon>Methylobacteriaceae</taxon>
        <taxon>Methylobacterium</taxon>
    </lineage>
</organism>
<dbReference type="Proteomes" id="UP001549145">
    <property type="component" value="Unassembled WGS sequence"/>
</dbReference>